<dbReference type="HOGENOM" id="CLU_061528_0_0_6"/>
<dbReference type="AlphaFoldDB" id="I1YGV1"/>
<dbReference type="Proteomes" id="UP000009145">
    <property type="component" value="Chromosome"/>
</dbReference>
<sequence length="276" mass="32289">MNLYHYTDQNGFLGILENKEIWATKIQYLNDAKEYHLAKEIAERALKSLLRNPEYKNDHFRIERFISNLDNYIENNLCVSSFSEEGDLLSQWRGYSSSQGGYSIGFEKEALEKMINDEEFNLEKCIYKESEQVRKVSDLIFESLDRFRGCIEPNQDFVEGSSESTSYFLDKLSYLSSFIKDSSFSEEKEWRIVALVRFDDLDFRPGKSSIIPYKKIKIEDYLPEVVSDIFIGHTPNPQLAIQATTCFLIKNYPMMIGNSLEHPFSVKESKIPYRSW</sequence>
<dbReference type="RefSeq" id="WP_014703564.1">
    <property type="nucleotide sequence ID" value="NC_017856.1"/>
</dbReference>
<evidence type="ECO:0000313" key="1">
    <source>
        <dbReference type="EMBL" id="AFJ02144.1"/>
    </source>
</evidence>
<dbReference type="PATRIC" id="fig|754477.3.peg.965"/>
<gene>
    <name evidence="1" type="ordered locus">Q7C_975</name>
</gene>
<evidence type="ECO:0008006" key="3">
    <source>
        <dbReference type="Google" id="ProtNLM"/>
    </source>
</evidence>
<proteinExistence type="predicted"/>
<dbReference type="eggNOG" id="ENOG50330U0">
    <property type="taxonomic scope" value="Bacteria"/>
</dbReference>
<protein>
    <recommendedName>
        <fullName evidence="3">DUF2971 domain-containing protein</fullName>
    </recommendedName>
</protein>
<dbReference type="Pfam" id="PF11185">
    <property type="entry name" value="DUF2971"/>
    <property type="match status" value="1"/>
</dbReference>
<dbReference type="STRING" id="754477.Q7C_975"/>
<reference evidence="1 2" key="1">
    <citation type="journal article" date="2012" name="J. Bacteriol.">
        <title>Complete genome sequences of Methylophaga sp. strain JAM1 and Methylophaga sp. strain JAM7.</title>
        <authorList>
            <person name="Villeneuve C."/>
            <person name="Martineau C."/>
            <person name="Mauffrey F."/>
            <person name="Villemur R."/>
        </authorList>
    </citation>
    <scope>NUCLEOTIDE SEQUENCE [LARGE SCALE GENOMIC DNA]</scope>
    <source>
        <strain evidence="1 2">JAM7</strain>
    </source>
</reference>
<dbReference type="InterPro" id="IPR021352">
    <property type="entry name" value="DUF2971"/>
</dbReference>
<organism evidence="1 2">
    <name type="scientific">Methylophaga frappieri (strain ATCC BAA-2434 / DSM 25690 / JAM7)</name>
    <dbReference type="NCBI Taxonomy" id="754477"/>
    <lineage>
        <taxon>Bacteria</taxon>
        <taxon>Pseudomonadati</taxon>
        <taxon>Pseudomonadota</taxon>
        <taxon>Gammaproteobacteria</taxon>
        <taxon>Thiotrichales</taxon>
        <taxon>Piscirickettsiaceae</taxon>
        <taxon>Methylophaga</taxon>
    </lineage>
</organism>
<accession>I1YGV1</accession>
<keyword evidence="2" id="KW-1185">Reference proteome</keyword>
<name>I1YGV1_METFJ</name>
<dbReference type="KEGG" id="mec:Q7C_975"/>
<dbReference type="EMBL" id="CP003380">
    <property type="protein sequence ID" value="AFJ02144.1"/>
    <property type="molecule type" value="Genomic_DNA"/>
</dbReference>
<evidence type="ECO:0000313" key="2">
    <source>
        <dbReference type="Proteomes" id="UP000009145"/>
    </source>
</evidence>